<gene>
    <name evidence="2" type="ORF">L249_5564</name>
</gene>
<dbReference type="Proteomes" id="UP000253664">
    <property type="component" value="Unassembled WGS sequence"/>
</dbReference>
<protein>
    <recommendedName>
        <fullName evidence="4">Purine nucleoside permease</fullName>
    </recommendedName>
</protein>
<evidence type="ECO:0000313" key="3">
    <source>
        <dbReference type="Proteomes" id="UP000253664"/>
    </source>
</evidence>
<name>A0A367LGS3_9HYPO</name>
<dbReference type="GO" id="GO:0009116">
    <property type="term" value="P:nucleoside metabolic process"/>
    <property type="evidence" value="ECO:0007669"/>
    <property type="project" value="InterPro"/>
</dbReference>
<dbReference type="Pfam" id="PF06516">
    <property type="entry name" value="NUP"/>
    <property type="match status" value="1"/>
</dbReference>
<evidence type="ECO:0008006" key="4">
    <source>
        <dbReference type="Google" id="ProtNLM"/>
    </source>
</evidence>
<evidence type="ECO:0000256" key="1">
    <source>
        <dbReference type="SAM" id="MobiDB-lite"/>
    </source>
</evidence>
<comment type="caution">
    <text evidence="2">The sequence shown here is derived from an EMBL/GenBank/DDBJ whole genome shotgun (WGS) entry which is preliminary data.</text>
</comment>
<dbReference type="OrthoDB" id="2331083at2759"/>
<dbReference type="GO" id="GO:0005783">
    <property type="term" value="C:endoplasmic reticulum"/>
    <property type="evidence" value="ECO:0007669"/>
    <property type="project" value="TreeGrafter"/>
</dbReference>
<accession>A0A367LGS3</accession>
<sequence>MWRRNCASGHDNFHGMRTTPFPPSKEGQRNCPSDTTNQFTPEADSWHARFHESKLGNLSAVAVASPGLSMLFPHVMCTQDGLVCQATVGEGEINAAASMTALALSPYFHLAKTYFLLAGIAGVNPREATLGSVALSRFAVQAALQYEIDPRSLPANWSTGYIPYGRSHPFEYPAILYGTEVFELNVGLRDAAAALASRASLADDDTSRHYRAMYARRDGYYAKAAQPPSVVKCDCITSDVYYSGNMLSQAFENTTRVWTNGTGVYCMTAQEDSAVLEVMVRAAVEGLVDFSRVMLMRTASDFDRPPPGVSDLHHLTRVDQNGFRIATANIYIAGIEIVKGIVADWNSTYLAGVRAPNYMGDIFGTLGGNPDFGPGSRTGGRPVRSAVSRRRSRWLAVPAS</sequence>
<dbReference type="EMBL" id="LKCN02000006">
    <property type="protein sequence ID" value="RCI13618.1"/>
    <property type="molecule type" value="Genomic_DNA"/>
</dbReference>
<keyword evidence="3" id="KW-1185">Reference proteome</keyword>
<organism evidence="2 3">
    <name type="scientific">Ophiocordyceps polyrhachis-furcata BCC 54312</name>
    <dbReference type="NCBI Taxonomy" id="1330021"/>
    <lineage>
        <taxon>Eukaryota</taxon>
        <taxon>Fungi</taxon>
        <taxon>Dikarya</taxon>
        <taxon>Ascomycota</taxon>
        <taxon>Pezizomycotina</taxon>
        <taxon>Sordariomycetes</taxon>
        <taxon>Hypocreomycetidae</taxon>
        <taxon>Hypocreales</taxon>
        <taxon>Ophiocordycipitaceae</taxon>
        <taxon>Ophiocordyceps</taxon>
    </lineage>
</organism>
<dbReference type="AlphaFoldDB" id="A0A367LGS3"/>
<dbReference type="PANTHER" id="PTHR38643">
    <property type="entry name" value="PURINE NUCLEOSIDE PERMEASE C285.05-RELATED"/>
    <property type="match status" value="1"/>
</dbReference>
<proteinExistence type="predicted"/>
<dbReference type="InterPro" id="IPR035994">
    <property type="entry name" value="Nucleoside_phosphorylase_sf"/>
</dbReference>
<feature type="region of interest" description="Disordered" evidence="1">
    <location>
        <begin position="1"/>
        <end position="37"/>
    </location>
</feature>
<dbReference type="Gene3D" id="3.40.50.1580">
    <property type="entry name" value="Nucleoside phosphorylase domain"/>
    <property type="match status" value="1"/>
</dbReference>
<dbReference type="STRING" id="1330021.A0A367LGS3"/>
<reference evidence="2 3" key="1">
    <citation type="journal article" date="2015" name="BMC Genomics">
        <title>Insights from the genome of Ophiocordyceps polyrhachis-furcata to pathogenicity and host specificity in insect fungi.</title>
        <authorList>
            <person name="Wichadakul D."/>
            <person name="Kobmoo N."/>
            <person name="Ingsriswang S."/>
            <person name="Tangphatsornruang S."/>
            <person name="Chantasingh D."/>
            <person name="Luangsa-ard J.J."/>
            <person name="Eurwilaichitr L."/>
        </authorList>
    </citation>
    <scope>NUCLEOTIDE SEQUENCE [LARGE SCALE GENOMIC DNA]</scope>
    <source>
        <strain evidence="2 3">BCC 54312</strain>
    </source>
</reference>
<dbReference type="PANTHER" id="PTHR38643:SF1">
    <property type="entry name" value="PURINE NUCLEOSIDE PERMEASE C285.05-RELATED"/>
    <property type="match status" value="1"/>
</dbReference>
<dbReference type="InterPro" id="IPR009486">
    <property type="entry name" value="Pur_nuclsid_perm"/>
</dbReference>
<evidence type="ECO:0000313" key="2">
    <source>
        <dbReference type="EMBL" id="RCI13618.1"/>
    </source>
</evidence>
<dbReference type="GO" id="GO:0055085">
    <property type="term" value="P:transmembrane transport"/>
    <property type="evidence" value="ECO:0007669"/>
    <property type="project" value="InterPro"/>
</dbReference>
<dbReference type="GO" id="GO:0003824">
    <property type="term" value="F:catalytic activity"/>
    <property type="evidence" value="ECO:0007669"/>
    <property type="project" value="InterPro"/>
</dbReference>